<dbReference type="AlphaFoldDB" id="A0AAW2ZLW8"/>
<dbReference type="EMBL" id="JAOPGA020001662">
    <property type="protein sequence ID" value="KAL0490287.1"/>
    <property type="molecule type" value="Genomic_DNA"/>
</dbReference>
<dbReference type="CDD" id="cd13969">
    <property type="entry name" value="ADCK1-like"/>
    <property type="match status" value="1"/>
</dbReference>
<evidence type="ECO:0000313" key="4">
    <source>
        <dbReference type="EMBL" id="KAL0490287.1"/>
    </source>
</evidence>
<reference evidence="4 5" key="1">
    <citation type="submission" date="2024-03" db="EMBL/GenBank/DDBJ databases">
        <title>The Acrasis kona genome and developmental transcriptomes reveal deep origins of eukaryotic multicellular pathways.</title>
        <authorList>
            <person name="Sheikh S."/>
            <person name="Fu C.-J."/>
            <person name="Brown M.W."/>
            <person name="Baldauf S.L."/>
        </authorList>
    </citation>
    <scope>NUCLEOTIDE SEQUENCE [LARGE SCALE GENOMIC DNA]</scope>
    <source>
        <strain evidence="4 5">ATCC MYA-3509</strain>
    </source>
</reference>
<comment type="similarity">
    <text evidence="1">Belongs to the protein kinase superfamily. ADCK protein kinase family.</text>
</comment>
<feature type="domain" description="ABC1 atypical kinase-like" evidence="3">
    <location>
        <begin position="174"/>
        <end position="415"/>
    </location>
</feature>
<keyword evidence="2" id="KW-0812">Transmembrane</keyword>
<evidence type="ECO:0000259" key="3">
    <source>
        <dbReference type="Pfam" id="PF03109"/>
    </source>
</evidence>
<gene>
    <name evidence="4" type="ORF">AKO1_009447</name>
</gene>
<name>A0AAW2ZLW8_9EUKA</name>
<dbReference type="Proteomes" id="UP001431209">
    <property type="component" value="Unassembled WGS sequence"/>
</dbReference>
<evidence type="ECO:0000313" key="5">
    <source>
        <dbReference type="Proteomes" id="UP001431209"/>
    </source>
</evidence>
<dbReference type="InterPro" id="IPR011009">
    <property type="entry name" value="Kinase-like_dom_sf"/>
</dbReference>
<sequence>MLRVLRRDTQFLGKLRPERRFHITHAKMQFEKESEHSHIKSHFRNNKKKYVALASALSVCTICTYAYNQSDYWMARFARTLVSVTRIMILFRSFNQKYKKKREEFVSNKGDEWDSDNEFVIEYAEARKNLNHESAKIILELCIVNKGAYVKAGQFIASLVYALPKEITDVLSALQDAAPTHDWEYTRVLLEEQFGTSFNELFVDFDEKPLASASIAQVHVARLRENNEKVAIKIQHPRLREIFEQDVLCMTMMLKLAKFFYDFPFAWVMPEFEKSLQNELDFVNEAINCERATHMFRNNKQIIIPSIYWDLTSEKIITMEFLDGFRLNDMDQLAKNNISVKQVSQLLVDCYSVQTFLYGNVHSDLHPGNLHVRIDPKSGLPQLIVLDHGCYKRLDEQVRLDYANMWRCIINRDINQGRVLLEKFGIDGDFFQLFALFLTFSNLLDKSETGLIDQRKKMDGNQIKSMFASFKDKYLSKHPNAGITDYFALIEGMLQGMNLDLVLLLKANIQVRGITSGFNKPINRFATMVEYCIHGSENQVIQVPKIIPLKGGKSRVIHVDEVRLSEGTFIQRFKLNWQLLKLRFNLLVMDLLFSMRNNAFMLQIFKTFYRTE</sequence>
<dbReference type="PANTHER" id="PTHR43173">
    <property type="entry name" value="ABC1 FAMILY PROTEIN"/>
    <property type="match status" value="1"/>
</dbReference>
<dbReference type="Pfam" id="PF03109">
    <property type="entry name" value="ABC1"/>
    <property type="match status" value="1"/>
</dbReference>
<comment type="caution">
    <text evidence="4">The sequence shown here is derived from an EMBL/GenBank/DDBJ whole genome shotgun (WGS) entry which is preliminary data.</text>
</comment>
<protein>
    <submittedName>
        <fullName evidence="4">AarF domain-containing protein kinase</fullName>
    </submittedName>
</protein>
<dbReference type="InterPro" id="IPR051130">
    <property type="entry name" value="Mito_struct-func_regulator"/>
</dbReference>
<keyword evidence="5" id="KW-1185">Reference proteome</keyword>
<proteinExistence type="inferred from homology"/>
<evidence type="ECO:0000256" key="2">
    <source>
        <dbReference type="SAM" id="Phobius"/>
    </source>
</evidence>
<dbReference type="PANTHER" id="PTHR43173:SF19">
    <property type="entry name" value="AARF DOMAIN-CONTAINING PROTEIN KINASE 1"/>
    <property type="match status" value="1"/>
</dbReference>
<dbReference type="SUPFAM" id="SSF56112">
    <property type="entry name" value="Protein kinase-like (PK-like)"/>
    <property type="match status" value="1"/>
</dbReference>
<accession>A0AAW2ZLW8</accession>
<organism evidence="4 5">
    <name type="scientific">Acrasis kona</name>
    <dbReference type="NCBI Taxonomy" id="1008807"/>
    <lineage>
        <taxon>Eukaryota</taxon>
        <taxon>Discoba</taxon>
        <taxon>Heterolobosea</taxon>
        <taxon>Tetramitia</taxon>
        <taxon>Eutetramitia</taxon>
        <taxon>Acrasidae</taxon>
        <taxon>Acrasis</taxon>
    </lineage>
</organism>
<evidence type="ECO:0000256" key="1">
    <source>
        <dbReference type="ARBA" id="ARBA00009670"/>
    </source>
</evidence>
<feature type="transmembrane region" description="Helical" evidence="2">
    <location>
        <begin position="50"/>
        <end position="67"/>
    </location>
</feature>
<keyword evidence="2" id="KW-0472">Membrane</keyword>
<keyword evidence="2" id="KW-1133">Transmembrane helix</keyword>
<dbReference type="InterPro" id="IPR004147">
    <property type="entry name" value="ABC1_dom"/>
</dbReference>
<dbReference type="InterPro" id="IPR045307">
    <property type="entry name" value="ADCK1_dom"/>
</dbReference>
<keyword evidence="4" id="KW-0418">Kinase</keyword>
<dbReference type="GO" id="GO:0016301">
    <property type="term" value="F:kinase activity"/>
    <property type="evidence" value="ECO:0007669"/>
    <property type="project" value="UniProtKB-KW"/>
</dbReference>
<keyword evidence="4" id="KW-0808">Transferase</keyword>